<feature type="region of interest" description="Disordered" evidence="1">
    <location>
        <begin position="91"/>
        <end position="120"/>
    </location>
</feature>
<comment type="caution">
    <text evidence="2">The sequence shown here is derived from an EMBL/GenBank/DDBJ whole genome shotgun (WGS) entry which is preliminary data.</text>
</comment>
<proteinExistence type="predicted"/>
<accession>A0AAV7NHF4</accession>
<dbReference type="EMBL" id="JANPWB010000012">
    <property type="protein sequence ID" value="KAJ1114926.1"/>
    <property type="molecule type" value="Genomic_DNA"/>
</dbReference>
<protein>
    <submittedName>
        <fullName evidence="2">Uncharacterized protein</fullName>
    </submittedName>
</protein>
<reference evidence="2" key="1">
    <citation type="journal article" date="2022" name="bioRxiv">
        <title>Sequencing and chromosome-scale assembly of the giantPleurodeles waltlgenome.</title>
        <authorList>
            <person name="Brown T."/>
            <person name="Elewa A."/>
            <person name="Iarovenko S."/>
            <person name="Subramanian E."/>
            <person name="Araus A.J."/>
            <person name="Petzold A."/>
            <person name="Susuki M."/>
            <person name="Suzuki K.-i.T."/>
            <person name="Hayashi T."/>
            <person name="Toyoda A."/>
            <person name="Oliveira C."/>
            <person name="Osipova E."/>
            <person name="Leigh N.D."/>
            <person name="Simon A."/>
            <person name="Yun M.H."/>
        </authorList>
    </citation>
    <scope>NUCLEOTIDE SEQUENCE</scope>
    <source>
        <strain evidence="2">20211129_DDA</strain>
        <tissue evidence="2">Liver</tissue>
    </source>
</reference>
<evidence type="ECO:0000313" key="2">
    <source>
        <dbReference type="EMBL" id="KAJ1114926.1"/>
    </source>
</evidence>
<name>A0AAV7NHF4_PLEWA</name>
<organism evidence="2 3">
    <name type="scientific">Pleurodeles waltl</name>
    <name type="common">Iberian ribbed newt</name>
    <dbReference type="NCBI Taxonomy" id="8319"/>
    <lineage>
        <taxon>Eukaryota</taxon>
        <taxon>Metazoa</taxon>
        <taxon>Chordata</taxon>
        <taxon>Craniata</taxon>
        <taxon>Vertebrata</taxon>
        <taxon>Euteleostomi</taxon>
        <taxon>Amphibia</taxon>
        <taxon>Batrachia</taxon>
        <taxon>Caudata</taxon>
        <taxon>Salamandroidea</taxon>
        <taxon>Salamandridae</taxon>
        <taxon>Pleurodelinae</taxon>
        <taxon>Pleurodeles</taxon>
    </lineage>
</organism>
<keyword evidence="3" id="KW-1185">Reference proteome</keyword>
<dbReference type="AlphaFoldDB" id="A0AAV7NHF4"/>
<dbReference type="Proteomes" id="UP001066276">
    <property type="component" value="Chromosome 8"/>
</dbReference>
<evidence type="ECO:0000313" key="3">
    <source>
        <dbReference type="Proteomes" id="UP001066276"/>
    </source>
</evidence>
<evidence type="ECO:0000256" key="1">
    <source>
        <dbReference type="SAM" id="MobiDB-lite"/>
    </source>
</evidence>
<sequence>MGFDRPLAVFTDSEPCVPVQVLRREHPLWGDTTFPCLGLGSGWSRDFNKLGHSVAPGAWRYPTSSSGAPDLCGGPRPAVPTVRPDLFNAFHRRRVPSGNLHRGADRAGQRGPRPPCLPRG</sequence>
<gene>
    <name evidence="2" type="ORF">NDU88_003156</name>
</gene>